<sequence length="81" mass="9228">MDHRRQVLNEQLQELGVAARQLDAQLAAVQMRVAAEFRCMGVSDKNGNVREFLYRSECEDAQRNARVLALKIDAIINNLNK</sequence>
<protein>
    <submittedName>
        <fullName evidence="1">Uncharacterized protein</fullName>
    </submittedName>
</protein>
<evidence type="ECO:0000313" key="1">
    <source>
        <dbReference type="EMBL" id="QNN89420.1"/>
    </source>
</evidence>
<reference evidence="1" key="1">
    <citation type="submission" date="2019-11" db="EMBL/GenBank/DDBJ databases">
        <title>Studies on the baculoviruses infecting the caterpillars, Spilarctia obliqua Walker (Erebidae) and Pieris brassicae Linn. (Pieridae) (Insecta: Lepidoptera).</title>
        <authorList>
            <person name="Paul S."/>
            <person name="Arumugaperumal A."/>
            <person name="Sathiya Balasingh Thangapandi E.J.J."/>
            <person name="Sarjubala Devi H."/>
            <person name="Johnson T."/>
            <person name="Maisnam S."/>
            <person name="Krishnavel S."/>
            <person name="Soman Syamala S."/>
            <person name="Ramamoorthy S."/>
            <person name="Karthikeyan R."/>
            <person name="Subburaman C."/>
            <person name="Jeyaprakash R."/>
            <person name="Azhaguchamy M."/>
            <person name="Ramaiyer V."/>
            <person name="Sivasubramaniam S."/>
        </authorList>
    </citation>
    <scope>NUCLEOTIDE SEQUENCE</scope>
    <source>
        <strain evidence="1">Manipur</strain>
    </source>
</reference>
<accession>A0A7G9U8I9</accession>
<proteinExistence type="predicted"/>
<name>A0A7G9U8I9_9ABAC</name>
<organism evidence="1">
    <name type="scientific">Spilarctia obliqua nucleopolyhedrovirus</name>
    <dbReference type="NCBI Taxonomy" id="1638618"/>
    <lineage>
        <taxon>Viruses</taxon>
        <taxon>Viruses incertae sedis</taxon>
        <taxon>Naldaviricetes</taxon>
        <taxon>Lefavirales</taxon>
        <taxon>Baculoviridae</taxon>
        <taxon>Alphabaculovirus</taxon>
    </lineage>
</organism>
<dbReference type="EMBL" id="MN750550">
    <property type="protein sequence ID" value="QNN89420.1"/>
    <property type="molecule type" value="Genomic_DNA"/>
</dbReference>